<protein>
    <recommendedName>
        <fullName evidence="2">ParB-like N-terminal domain-containing protein</fullName>
    </recommendedName>
</protein>
<dbReference type="SMART" id="SM00470">
    <property type="entry name" value="ParB"/>
    <property type="match status" value="1"/>
</dbReference>
<evidence type="ECO:0000313" key="4">
    <source>
        <dbReference type="Proteomes" id="UP000224076"/>
    </source>
</evidence>
<evidence type="ECO:0000313" key="3">
    <source>
        <dbReference type="EMBL" id="PFU37422.1"/>
    </source>
</evidence>
<name>A0A2B3TQX7_BACCE</name>
<proteinExistence type="predicted"/>
<evidence type="ECO:0000256" key="1">
    <source>
        <dbReference type="SAM" id="MobiDB-lite"/>
    </source>
</evidence>
<feature type="region of interest" description="Disordered" evidence="1">
    <location>
        <begin position="258"/>
        <end position="292"/>
    </location>
</feature>
<accession>A0A2B3TQX7</accession>
<reference evidence="3 4" key="1">
    <citation type="submission" date="2017-09" db="EMBL/GenBank/DDBJ databases">
        <title>Large-scale bioinformatics analysis of Bacillus genomes uncovers conserved roles of natural products in bacterial physiology.</title>
        <authorList>
            <consortium name="Agbiome Team Llc"/>
            <person name="Bleich R.M."/>
            <person name="Grubbs K.J."/>
            <person name="Santa Maria K.C."/>
            <person name="Allen S.E."/>
            <person name="Farag S."/>
            <person name="Shank E.A."/>
            <person name="Bowers A."/>
        </authorList>
    </citation>
    <scope>NUCLEOTIDE SEQUENCE [LARGE SCALE GENOMIC DNA]</scope>
    <source>
        <strain evidence="3 4">AFS061806</strain>
    </source>
</reference>
<dbReference type="Proteomes" id="UP000224076">
    <property type="component" value="Unassembled WGS sequence"/>
</dbReference>
<dbReference type="RefSeq" id="WP_098666478.1">
    <property type="nucleotide sequence ID" value="NZ_NVDG01000069.1"/>
</dbReference>
<dbReference type="InterPro" id="IPR003115">
    <property type="entry name" value="ParB_N"/>
</dbReference>
<dbReference type="Gene3D" id="3.90.1530.10">
    <property type="entry name" value="Conserved hypothetical protein from pyrococcus furiosus pfu- 392566-001, ParB domain"/>
    <property type="match status" value="1"/>
</dbReference>
<gene>
    <name evidence="3" type="ORF">COK86_28895</name>
</gene>
<dbReference type="AlphaFoldDB" id="A0A2B3TQX7"/>
<comment type="caution">
    <text evidence="3">The sequence shown here is derived from an EMBL/GenBank/DDBJ whole genome shotgun (WGS) entry which is preliminary data.</text>
</comment>
<organism evidence="3 4">
    <name type="scientific">Bacillus cereus</name>
    <dbReference type="NCBI Taxonomy" id="1396"/>
    <lineage>
        <taxon>Bacteria</taxon>
        <taxon>Bacillati</taxon>
        <taxon>Bacillota</taxon>
        <taxon>Bacilli</taxon>
        <taxon>Bacillales</taxon>
        <taxon>Bacillaceae</taxon>
        <taxon>Bacillus</taxon>
        <taxon>Bacillus cereus group</taxon>
    </lineage>
</organism>
<sequence length="468" mass="56442">MSKIKIDDIKIKSTRYQKLDGDLVQQLKASIEEIGLKNPIIITEDKVLVSGLHRLTAMKELDYKEVPVTYTTKDEYKNDIEEIDENLVRQILTFVEKAEQNVRKVMLMIKEEKGIQSINNEEVKVYLDDRATIYPILSRLKIKNEDFSDYKQVVLHVDTDVLQAMKKLENERKIPIQKGTYMTVSQLPIEWQYKYINELGDKNPNTAAQNVFLQYNNYVTEMRVLEAKRRAETEARKVEEERLRKAEEERLRMEELYRKQEEDRRKREEEAEQKRQELMEKMKKAREEEERSALIRRQEELERQERLRREEAVRRATDERKRLEDLTRKQEEERQRIIEQDRKRKEQEVERQRLEEYYKLHNTTPPALKKNESREISIGDIVKQKAVNPQDHYKVLHFKDTFTVYTIAEKVDRREWIDSIEEDLHRVASIINRYESALFICYKKNEMLRVIEEIEKCIKIKQQKETSA</sequence>
<dbReference type="SUPFAM" id="SSF110849">
    <property type="entry name" value="ParB/Sulfiredoxin"/>
    <property type="match status" value="1"/>
</dbReference>
<evidence type="ECO:0000259" key="2">
    <source>
        <dbReference type="SMART" id="SM00470"/>
    </source>
</evidence>
<dbReference type="EMBL" id="NVDG01000069">
    <property type="protein sequence ID" value="PFU37422.1"/>
    <property type="molecule type" value="Genomic_DNA"/>
</dbReference>
<feature type="domain" description="ParB-like N-terminal" evidence="2">
    <location>
        <begin position="2"/>
        <end position="87"/>
    </location>
</feature>
<dbReference type="InterPro" id="IPR036086">
    <property type="entry name" value="ParB/Sulfiredoxin_sf"/>
</dbReference>
<dbReference type="Pfam" id="PF02195">
    <property type="entry name" value="ParB_N"/>
    <property type="match status" value="1"/>
</dbReference>